<dbReference type="OrthoDB" id="9800291at2"/>
<comment type="pathway">
    <text evidence="2">Polyol metabolism; glycerol degradation.</text>
</comment>
<evidence type="ECO:0000313" key="11">
    <source>
        <dbReference type="Proteomes" id="UP000240509"/>
    </source>
</evidence>
<dbReference type="PANTHER" id="PTHR28629:SF4">
    <property type="entry name" value="TRIOKINASE_FMN CYCLASE"/>
    <property type="match status" value="1"/>
</dbReference>
<evidence type="ECO:0000259" key="9">
    <source>
        <dbReference type="PROSITE" id="PS51480"/>
    </source>
</evidence>
<dbReference type="EC" id="2.7.1.121" evidence="3"/>
<dbReference type="EMBL" id="PZJJ01000033">
    <property type="protein sequence ID" value="PTL37781.1"/>
    <property type="molecule type" value="Genomic_DNA"/>
</dbReference>
<proteinExistence type="predicted"/>
<dbReference type="NCBIfam" id="TIGR02365">
    <property type="entry name" value="dha_L_ycgS"/>
    <property type="match status" value="1"/>
</dbReference>
<feature type="domain" description="DhaL" evidence="9">
    <location>
        <begin position="5"/>
        <end position="199"/>
    </location>
</feature>
<dbReference type="FunFam" id="1.25.40.340:FF:000002">
    <property type="entry name" value="Dihydroxyacetone kinase, L subunit"/>
    <property type="match status" value="1"/>
</dbReference>
<evidence type="ECO:0000256" key="7">
    <source>
        <dbReference type="ARBA" id="ARBA00046577"/>
    </source>
</evidence>
<dbReference type="Gene3D" id="1.25.40.340">
    <property type="match status" value="1"/>
</dbReference>
<comment type="subunit">
    <text evidence="7">Homodimer. The dihydroxyacetone kinase complex is composed of a homodimer of DhaM, a homodimer of DhaK and the subunit DhaL.</text>
</comment>
<dbReference type="InterPro" id="IPR012737">
    <property type="entry name" value="DhaK_L_YcgS"/>
</dbReference>
<keyword evidence="5 10" id="KW-0418">Kinase</keyword>
<evidence type="ECO:0000256" key="5">
    <source>
        <dbReference type="ARBA" id="ARBA00022777"/>
    </source>
</evidence>
<dbReference type="GO" id="GO:0019563">
    <property type="term" value="P:glycerol catabolic process"/>
    <property type="evidence" value="ECO:0007669"/>
    <property type="project" value="TreeGrafter"/>
</dbReference>
<keyword evidence="6" id="KW-0319">Glycerol metabolism</keyword>
<name>A0A2T4U301_9BACI</name>
<protein>
    <recommendedName>
        <fullName evidence="3">phosphoenolpyruvate--glycerone phosphotransferase</fullName>
        <ecNumber evidence="3">2.7.1.121</ecNumber>
    </recommendedName>
</protein>
<comment type="caution">
    <text evidence="10">The sequence shown here is derived from an EMBL/GenBank/DDBJ whole genome shotgun (WGS) entry which is preliminary data.</text>
</comment>
<dbReference type="Proteomes" id="UP000240509">
    <property type="component" value="Unassembled WGS sequence"/>
</dbReference>
<evidence type="ECO:0000256" key="4">
    <source>
        <dbReference type="ARBA" id="ARBA00022679"/>
    </source>
</evidence>
<reference evidence="10 11" key="1">
    <citation type="submission" date="2018-03" db="EMBL/GenBank/DDBJ databases">
        <title>Alkalicoccus saliphilus sp. nov., isolated from a mineral pool.</title>
        <authorList>
            <person name="Zhao B."/>
        </authorList>
    </citation>
    <scope>NUCLEOTIDE SEQUENCE [LARGE SCALE GENOMIC DNA]</scope>
    <source>
        <strain evidence="10 11">6AG</strain>
    </source>
</reference>
<dbReference type="SUPFAM" id="SSF101473">
    <property type="entry name" value="DhaL-like"/>
    <property type="match status" value="1"/>
</dbReference>
<dbReference type="AlphaFoldDB" id="A0A2T4U301"/>
<dbReference type="SMART" id="SM01120">
    <property type="entry name" value="Dak2"/>
    <property type="match status" value="1"/>
</dbReference>
<dbReference type="InterPro" id="IPR050861">
    <property type="entry name" value="Dihydroxyacetone_Kinase"/>
</dbReference>
<evidence type="ECO:0000313" key="10">
    <source>
        <dbReference type="EMBL" id="PTL37781.1"/>
    </source>
</evidence>
<evidence type="ECO:0000256" key="8">
    <source>
        <dbReference type="ARBA" id="ARBA00055771"/>
    </source>
</evidence>
<comment type="catalytic activity">
    <reaction evidence="1">
        <text>dihydroxyacetone + phosphoenolpyruvate = dihydroxyacetone phosphate + pyruvate</text>
        <dbReference type="Rhea" id="RHEA:18381"/>
        <dbReference type="ChEBI" id="CHEBI:15361"/>
        <dbReference type="ChEBI" id="CHEBI:16016"/>
        <dbReference type="ChEBI" id="CHEBI:57642"/>
        <dbReference type="ChEBI" id="CHEBI:58702"/>
        <dbReference type="EC" id="2.7.1.121"/>
    </reaction>
</comment>
<keyword evidence="4" id="KW-0808">Transferase</keyword>
<dbReference type="PROSITE" id="PS51480">
    <property type="entry name" value="DHAL"/>
    <property type="match status" value="1"/>
</dbReference>
<gene>
    <name evidence="10" type="primary">dhaL</name>
    <name evidence="10" type="ORF">C6Y45_14565</name>
</gene>
<organism evidence="10 11">
    <name type="scientific">Alkalicoccus saliphilus</name>
    <dbReference type="NCBI Taxonomy" id="200989"/>
    <lineage>
        <taxon>Bacteria</taxon>
        <taxon>Bacillati</taxon>
        <taxon>Bacillota</taxon>
        <taxon>Bacilli</taxon>
        <taxon>Bacillales</taxon>
        <taxon>Bacillaceae</taxon>
        <taxon>Alkalicoccus</taxon>
    </lineage>
</organism>
<dbReference type="InterPro" id="IPR036117">
    <property type="entry name" value="DhaL_dom_sf"/>
</dbReference>
<dbReference type="GO" id="GO:0004371">
    <property type="term" value="F:glycerone kinase activity"/>
    <property type="evidence" value="ECO:0007669"/>
    <property type="project" value="InterPro"/>
</dbReference>
<dbReference type="RefSeq" id="WP_107585965.1">
    <property type="nucleotide sequence ID" value="NZ_PZJJ01000033.1"/>
</dbReference>
<dbReference type="GO" id="GO:0047324">
    <property type="term" value="F:phosphoenolpyruvate-glycerone phosphotransferase activity"/>
    <property type="evidence" value="ECO:0007669"/>
    <property type="project" value="UniProtKB-EC"/>
</dbReference>
<dbReference type="GO" id="GO:0005829">
    <property type="term" value="C:cytosol"/>
    <property type="evidence" value="ECO:0007669"/>
    <property type="project" value="TreeGrafter"/>
</dbReference>
<sequence>MITTGTAKSWMENFKELILENKDELTTLDQAIGDGDHGINMARGVQEMDKMLQEKTFETPGALLKAAAMVFISKIGGASGPLYGSALMKIAAEAGDKAELTDQDLLACLDAGKKAVQQRGRAETGEKTMYDVWDPVVSTFRGEETIDWEALKTTAQQAVKSTVDMHAKKGRAAYLGARSVGHTDPGAFSSRLFFEALADAAQKEN</sequence>
<evidence type="ECO:0000256" key="2">
    <source>
        <dbReference type="ARBA" id="ARBA00004745"/>
    </source>
</evidence>
<dbReference type="InterPro" id="IPR004007">
    <property type="entry name" value="DhaL_dom"/>
</dbReference>
<dbReference type="Pfam" id="PF02734">
    <property type="entry name" value="Dak2"/>
    <property type="match status" value="1"/>
</dbReference>
<evidence type="ECO:0000256" key="1">
    <source>
        <dbReference type="ARBA" id="ARBA00001113"/>
    </source>
</evidence>
<evidence type="ECO:0000256" key="3">
    <source>
        <dbReference type="ARBA" id="ARBA00012095"/>
    </source>
</evidence>
<dbReference type="PANTHER" id="PTHR28629">
    <property type="entry name" value="TRIOKINASE/FMN CYCLASE"/>
    <property type="match status" value="1"/>
</dbReference>
<evidence type="ECO:0000256" key="6">
    <source>
        <dbReference type="ARBA" id="ARBA00022798"/>
    </source>
</evidence>
<keyword evidence="11" id="KW-1185">Reference proteome</keyword>
<accession>A0A2T4U301</accession>
<comment type="function">
    <text evidence="8">ADP-binding subunit of the dihydroxyacetone kinase, which is responsible for the phosphoenolpyruvate (PEP)-dependent phosphorylation of dihydroxyacetone. DhaL-ADP is converted to DhaL-ATP via a phosphoryl group transfer from DhaM and transmits it to dihydroxyacetone binds to DhaK.</text>
</comment>